<name>A0ABQ6DA10_9HYPH</name>
<dbReference type="CDD" id="cd02135">
    <property type="entry name" value="YdjA-like"/>
    <property type="match status" value="1"/>
</dbReference>
<keyword evidence="3" id="KW-0285">Flavoprotein</keyword>
<keyword evidence="6" id="KW-0560">Oxidoreductase</keyword>
<dbReference type="InterPro" id="IPR026021">
    <property type="entry name" value="YdjA-like"/>
</dbReference>
<evidence type="ECO:0000256" key="7">
    <source>
        <dbReference type="ARBA" id="ARBA00023027"/>
    </source>
</evidence>
<evidence type="ECO:0000256" key="6">
    <source>
        <dbReference type="ARBA" id="ARBA00023002"/>
    </source>
</evidence>
<accession>A0ABQ6DA10</accession>
<keyword evidence="4" id="KW-0288">FMN</keyword>
<dbReference type="PANTHER" id="PTHR43821:SF1">
    <property type="entry name" value="NAD(P)H NITROREDUCTASE YDJA-RELATED"/>
    <property type="match status" value="1"/>
</dbReference>
<comment type="cofactor">
    <cofactor evidence="1">
        <name>FMN</name>
        <dbReference type="ChEBI" id="CHEBI:58210"/>
    </cofactor>
</comment>
<evidence type="ECO:0000256" key="5">
    <source>
        <dbReference type="ARBA" id="ARBA00022857"/>
    </source>
</evidence>
<feature type="domain" description="Nitroreductase" evidence="8">
    <location>
        <begin position="74"/>
        <end position="219"/>
    </location>
</feature>
<dbReference type="SUPFAM" id="SSF55469">
    <property type="entry name" value="FMN-dependent nitroreductase-like"/>
    <property type="match status" value="1"/>
</dbReference>
<evidence type="ECO:0000256" key="4">
    <source>
        <dbReference type="ARBA" id="ARBA00022643"/>
    </source>
</evidence>
<proteinExistence type="inferred from homology"/>
<evidence type="ECO:0000259" key="8">
    <source>
        <dbReference type="Pfam" id="PF00881"/>
    </source>
</evidence>
<keyword evidence="5" id="KW-0521">NADP</keyword>
<dbReference type="Proteomes" id="UP001156881">
    <property type="component" value="Unassembled WGS sequence"/>
</dbReference>
<dbReference type="Pfam" id="PF00881">
    <property type="entry name" value="Nitroreductase"/>
    <property type="match status" value="1"/>
</dbReference>
<evidence type="ECO:0000256" key="3">
    <source>
        <dbReference type="ARBA" id="ARBA00022630"/>
    </source>
</evidence>
<organism evidence="9 10">
    <name type="scientific">Methylobacterium brachythecii</name>
    <dbReference type="NCBI Taxonomy" id="1176177"/>
    <lineage>
        <taxon>Bacteria</taxon>
        <taxon>Pseudomonadati</taxon>
        <taxon>Pseudomonadota</taxon>
        <taxon>Alphaproteobacteria</taxon>
        <taxon>Hyphomicrobiales</taxon>
        <taxon>Methylobacteriaceae</taxon>
        <taxon>Methylobacterium</taxon>
    </lineage>
</organism>
<evidence type="ECO:0000256" key="2">
    <source>
        <dbReference type="ARBA" id="ARBA00007118"/>
    </source>
</evidence>
<gene>
    <name evidence="9" type="ORF">GCM10007884_43160</name>
</gene>
<reference evidence="10" key="1">
    <citation type="journal article" date="2019" name="Int. J. Syst. Evol. Microbiol.">
        <title>The Global Catalogue of Microorganisms (GCM) 10K type strain sequencing project: providing services to taxonomists for standard genome sequencing and annotation.</title>
        <authorList>
            <consortium name="The Broad Institute Genomics Platform"/>
            <consortium name="The Broad Institute Genome Sequencing Center for Infectious Disease"/>
            <person name="Wu L."/>
            <person name="Ma J."/>
        </authorList>
    </citation>
    <scope>NUCLEOTIDE SEQUENCE [LARGE SCALE GENOMIC DNA]</scope>
    <source>
        <strain evidence="10">NBRC 107710</strain>
    </source>
</reference>
<dbReference type="InterPro" id="IPR000415">
    <property type="entry name" value="Nitroreductase-like"/>
</dbReference>
<keyword evidence="10" id="KW-1185">Reference proteome</keyword>
<protein>
    <submittedName>
        <fullName evidence="9">Nitroreductase</fullName>
    </submittedName>
</protein>
<dbReference type="InterPro" id="IPR029479">
    <property type="entry name" value="Nitroreductase"/>
</dbReference>
<dbReference type="PANTHER" id="PTHR43821">
    <property type="entry name" value="NAD(P)H NITROREDUCTASE YDJA-RELATED"/>
    <property type="match status" value="1"/>
</dbReference>
<keyword evidence="7" id="KW-0520">NAD</keyword>
<dbReference type="InterPro" id="IPR052530">
    <property type="entry name" value="NAD(P)H_nitroreductase"/>
</dbReference>
<evidence type="ECO:0000313" key="9">
    <source>
        <dbReference type="EMBL" id="GLS46323.1"/>
    </source>
</evidence>
<comment type="caution">
    <text evidence="9">The sequence shown here is derived from an EMBL/GenBank/DDBJ whole genome shotgun (WGS) entry which is preliminary data.</text>
</comment>
<evidence type="ECO:0000256" key="1">
    <source>
        <dbReference type="ARBA" id="ARBA00001917"/>
    </source>
</evidence>
<evidence type="ECO:0000313" key="10">
    <source>
        <dbReference type="Proteomes" id="UP001156881"/>
    </source>
</evidence>
<dbReference type="EMBL" id="BSPG01000039">
    <property type="protein sequence ID" value="GLS46323.1"/>
    <property type="molecule type" value="Genomic_DNA"/>
</dbReference>
<dbReference type="Gene3D" id="3.40.109.10">
    <property type="entry name" value="NADH Oxidase"/>
    <property type="match status" value="1"/>
</dbReference>
<comment type="similarity">
    <text evidence="2">Belongs to the nitroreductase family.</text>
</comment>
<sequence>MPAIANPATLRHDGRYDRTMAARWRCRQDAGSRTAALASTAGRLLEAVPRIPMNATLDMLRVRRSVPPVRLEGPGPSREELDDLLTIAARVPDHGKLAPWRFLVIEGEARLTVGEAIAKTHAADFPDADAGRLDLERKRLAHAPLVVAVVSRAGPHVKIPEWEQVLSAGAVCTNLVIAANAAGYATSWLTEWFAYDRRILDMLGLEPSEKIAGFIHIGRPQEVPSDRPRPVLAEIVTRL</sequence>